<evidence type="ECO:0000256" key="1">
    <source>
        <dbReference type="SAM" id="SignalP"/>
    </source>
</evidence>
<accession>A0A5C5V803</accession>
<dbReference type="EMBL" id="SJPF01000002">
    <property type="protein sequence ID" value="TWT34668.1"/>
    <property type="molecule type" value="Genomic_DNA"/>
</dbReference>
<dbReference type="AlphaFoldDB" id="A0A5C5V803"/>
<keyword evidence="1" id="KW-0732">Signal</keyword>
<feature type="signal peptide" evidence="1">
    <location>
        <begin position="1"/>
        <end position="32"/>
    </location>
</feature>
<evidence type="ECO:0000313" key="3">
    <source>
        <dbReference type="Proteomes" id="UP000318878"/>
    </source>
</evidence>
<name>A0A5C5V803_9BACT</name>
<gene>
    <name evidence="2" type="ORF">Enr8_20810</name>
</gene>
<keyword evidence="3" id="KW-1185">Reference proteome</keyword>
<proteinExistence type="predicted"/>
<sequence precursor="true">MREKEDSQVKRRTALPMLLLSAMLLGCSGGDAADAFRIQGTVTHQGKPVPIGSIIFQPDGSKGNSGAYGSAAIKDGQFDTRNNGQPMVGGPHLVIVEAFDGVDPNPDFAPYGKSLGESYQEAFELPEEDTTLNIELTDRKRQAK</sequence>
<comment type="caution">
    <text evidence="2">The sequence shown here is derived from an EMBL/GenBank/DDBJ whole genome shotgun (WGS) entry which is preliminary data.</text>
</comment>
<evidence type="ECO:0008006" key="4">
    <source>
        <dbReference type="Google" id="ProtNLM"/>
    </source>
</evidence>
<evidence type="ECO:0000313" key="2">
    <source>
        <dbReference type="EMBL" id="TWT34668.1"/>
    </source>
</evidence>
<dbReference type="PROSITE" id="PS51257">
    <property type="entry name" value="PROKAR_LIPOPROTEIN"/>
    <property type="match status" value="1"/>
</dbReference>
<reference evidence="2 3" key="1">
    <citation type="submission" date="2019-02" db="EMBL/GenBank/DDBJ databases">
        <title>Deep-cultivation of Planctomycetes and their phenomic and genomic characterization uncovers novel biology.</title>
        <authorList>
            <person name="Wiegand S."/>
            <person name="Jogler M."/>
            <person name="Boedeker C."/>
            <person name="Pinto D."/>
            <person name="Vollmers J."/>
            <person name="Rivas-Marin E."/>
            <person name="Kohn T."/>
            <person name="Peeters S.H."/>
            <person name="Heuer A."/>
            <person name="Rast P."/>
            <person name="Oberbeckmann S."/>
            <person name="Bunk B."/>
            <person name="Jeske O."/>
            <person name="Meyerdierks A."/>
            <person name="Storesund J.E."/>
            <person name="Kallscheuer N."/>
            <person name="Luecker S."/>
            <person name="Lage O.M."/>
            <person name="Pohl T."/>
            <person name="Merkel B.J."/>
            <person name="Hornburger P."/>
            <person name="Mueller R.-W."/>
            <person name="Bruemmer F."/>
            <person name="Labrenz M."/>
            <person name="Spormann A.M."/>
            <person name="Op Den Camp H."/>
            <person name="Overmann J."/>
            <person name="Amann R."/>
            <person name="Jetten M.S.M."/>
            <person name="Mascher T."/>
            <person name="Medema M.H."/>
            <person name="Devos D.P."/>
            <person name="Kaster A.-K."/>
            <person name="Ovreas L."/>
            <person name="Rohde M."/>
            <person name="Galperin M.Y."/>
            <person name="Jogler C."/>
        </authorList>
    </citation>
    <scope>NUCLEOTIDE SEQUENCE [LARGE SCALE GENOMIC DNA]</scope>
    <source>
        <strain evidence="2 3">Enr8</strain>
    </source>
</reference>
<feature type="chain" id="PRO_5022677292" description="Carboxypeptidase regulatory-like domain-containing protein" evidence="1">
    <location>
        <begin position="33"/>
        <end position="144"/>
    </location>
</feature>
<organism evidence="2 3">
    <name type="scientific">Blastopirellula retiformator</name>
    <dbReference type="NCBI Taxonomy" id="2527970"/>
    <lineage>
        <taxon>Bacteria</taxon>
        <taxon>Pseudomonadati</taxon>
        <taxon>Planctomycetota</taxon>
        <taxon>Planctomycetia</taxon>
        <taxon>Pirellulales</taxon>
        <taxon>Pirellulaceae</taxon>
        <taxon>Blastopirellula</taxon>
    </lineage>
</organism>
<protein>
    <recommendedName>
        <fullName evidence="4">Carboxypeptidase regulatory-like domain-containing protein</fullName>
    </recommendedName>
</protein>
<dbReference type="Proteomes" id="UP000318878">
    <property type="component" value="Unassembled WGS sequence"/>
</dbReference>